<accession>A0A0E0RMV4</accession>
<organism evidence="2 4">
    <name type="scientific">Gibberella zeae (strain ATCC MYA-4620 / CBS 123657 / FGSC 9075 / NRRL 31084 / PH-1)</name>
    <name type="common">Wheat head blight fungus</name>
    <name type="synonym">Fusarium graminearum</name>
    <dbReference type="NCBI Taxonomy" id="229533"/>
    <lineage>
        <taxon>Eukaryota</taxon>
        <taxon>Fungi</taxon>
        <taxon>Dikarya</taxon>
        <taxon>Ascomycota</taxon>
        <taxon>Pezizomycotina</taxon>
        <taxon>Sordariomycetes</taxon>
        <taxon>Hypocreomycetidae</taxon>
        <taxon>Hypocreales</taxon>
        <taxon>Nectriaceae</taxon>
        <taxon>Fusarium</taxon>
    </lineage>
</organism>
<reference evidence="3 4" key="1">
    <citation type="journal article" date="2007" name="Science">
        <title>The Fusarium graminearum genome reveals a link between localized polymorphism and pathogen specialization.</title>
        <authorList>
            <person name="Cuomo C.A."/>
            <person name="Gueldener U."/>
            <person name="Xu J.-R."/>
            <person name="Trail F."/>
            <person name="Turgeon B.G."/>
            <person name="Di Pietro A."/>
            <person name="Walton J.D."/>
            <person name="Ma L.-J."/>
            <person name="Baker S.E."/>
            <person name="Rep M."/>
            <person name="Adam G."/>
            <person name="Antoniw J."/>
            <person name="Baldwin T."/>
            <person name="Calvo S.E."/>
            <person name="Chang Y.-L."/>
            <person name="DeCaprio D."/>
            <person name="Gale L.R."/>
            <person name="Gnerre S."/>
            <person name="Goswami R.S."/>
            <person name="Hammond-Kosack K."/>
            <person name="Harris L.J."/>
            <person name="Hilburn K."/>
            <person name="Kennell J.C."/>
            <person name="Kroken S."/>
            <person name="Magnuson J.K."/>
            <person name="Mannhaupt G."/>
            <person name="Mauceli E.W."/>
            <person name="Mewes H.-W."/>
            <person name="Mitterbauer R."/>
            <person name="Muehlbauer G."/>
            <person name="Muensterkoetter M."/>
            <person name="Nelson D."/>
            <person name="O'Donnell K."/>
            <person name="Ouellet T."/>
            <person name="Qi W."/>
            <person name="Quesneville H."/>
            <person name="Roncero M.I.G."/>
            <person name="Seong K.-Y."/>
            <person name="Tetko I.V."/>
            <person name="Urban M."/>
            <person name="Waalwijk C."/>
            <person name="Ward T.J."/>
            <person name="Yao J."/>
            <person name="Birren B.W."/>
            <person name="Kistler H.C."/>
        </authorList>
    </citation>
    <scope>NUCLEOTIDE SEQUENCE [LARGE SCALE GENOMIC DNA]</scope>
    <source>
        <strain evidence="4">ATCC MYA-4620 / CBS 123657 / FGSC 9075 / NRRL 31084 / PH-1</strain>
        <strain evidence="3">PH-1 / ATCC MYA-4620 / FGSC 9075 / NRRL 31084</strain>
    </source>
</reference>
<keyword evidence="4" id="KW-1185">Reference proteome</keyword>
<accession>A0A098D0Z3</accession>
<reference evidence="3" key="4">
    <citation type="submission" date="2017-01" db="UniProtKB">
        <authorList>
            <consortium name="EnsemblFungi"/>
        </authorList>
    </citation>
    <scope>IDENTIFICATION</scope>
    <source>
        <strain evidence="3">PH-1 / ATCC MYA-4620 / FGSC 9075 / NRRL 31084</strain>
    </source>
</reference>
<evidence type="ECO:0000313" key="2">
    <source>
        <dbReference type="EMBL" id="CEF72579.1"/>
    </source>
</evidence>
<reference evidence="3 4" key="2">
    <citation type="journal article" date="2010" name="Nature">
        <title>Comparative genomics reveals mobile pathogenicity chromosomes in Fusarium.</title>
        <authorList>
            <person name="Ma L.J."/>
            <person name="van der Does H.C."/>
            <person name="Borkovich K.A."/>
            <person name="Coleman J.J."/>
            <person name="Daboussi M.J."/>
            <person name="Di Pietro A."/>
            <person name="Dufresne M."/>
            <person name="Freitag M."/>
            <person name="Grabherr M."/>
            <person name="Henrissat B."/>
            <person name="Houterman P.M."/>
            <person name="Kang S."/>
            <person name="Shim W.B."/>
            <person name="Woloshuk C."/>
            <person name="Xie X."/>
            <person name="Xu J.R."/>
            <person name="Antoniw J."/>
            <person name="Baker S.E."/>
            <person name="Bluhm B.H."/>
            <person name="Breakspear A."/>
            <person name="Brown D.W."/>
            <person name="Butchko R.A."/>
            <person name="Chapman S."/>
            <person name="Coulson R."/>
            <person name="Coutinho P.M."/>
            <person name="Danchin E.G."/>
            <person name="Diener A."/>
            <person name="Gale L.R."/>
            <person name="Gardiner D.M."/>
            <person name="Goff S."/>
            <person name="Hammond-Kosack K.E."/>
            <person name="Hilburn K."/>
            <person name="Hua-Van A."/>
            <person name="Jonkers W."/>
            <person name="Kazan K."/>
            <person name="Kodira C.D."/>
            <person name="Koehrsen M."/>
            <person name="Kumar L."/>
            <person name="Lee Y.H."/>
            <person name="Li L."/>
            <person name="Manners J.M."/>
            <person name="Miranda-Saavedra D."/>
            <person name="Mukherjee M."/>
            <person name="Park G."/>
            <person name="Park J."/>
            <person name="Park S.Y."/>
            <person name="Proctor R.H."/>
            <person name="Regev A."/>
            <person name="Ruiz-Roldan M.C."/>
            <person name="Sain D."/>
            <person name="Sakthikumar S."/>
            <person name="Sykes S."/>
            <person name="Schwartz D.C."/>
            <person name="Turgeon B.G."/>
            <person name="Wapinski I."/>
            <person name="Yoder O."/>
            <person name="Young S."/>
            <person name="Zeng Q."/>
            <person name="Zhou S."/>
            <person name="Galagan J."/>
            <person name="Cuomo C.A."/>
            <person name="Kistler H.C."/>
            <person name="Rep M."/>
        </authorList>
    </citation>
    <scope>GENOME REANNOTATION</scope>
    <source>
        <strain evidence="4">ATCC MYA-4620 / CBS 123657 / FGSC 9075 / NRRL 31084 / PH-1</strain>
        <strain evidence="3">PH-1 / ATCC MYA-4620 / FGSC 9075 / NRRL 31084</strain>
    </source>
</reference>
<sequence length="90" mass="9328">MVILTAQEAQSQCLGLARSMQLSGGTHSQMGSRARIDTLDSSDTPESKTQQSGPGPGGIISVRGPQPEDVIVGGPHKDSVTLPTNTEQLS</sequence>
<dbReference type="AlphaFoldDB" id="A0A098D0Z3"/>
<dbReference type="InParanoid" id="A0A098D0Z3"/>
<gene>
    <name evidence="2" type="ORF">FGRAMPH1_01T01557</name>
</gene>
<feature type="region of interest" description="Disordered" evidence="1">
    <location>
        <begin position="22"/>
        <end position="90"/>
    </location>
</feature>
<feature type="compositionally biased region" description="Polar residues" evidence="1">
    <location>
        <begin position="22"/>
        <end position="31"/>
    </location>
</feature>
<dbReference type="EMBL" id="HG970332">
    <property type="protein sequence ID" value="CEF72579.1"/>
    <property type="molecule type" value="Genomic_DNA"/>
</dbReference>
<feature type="compositionally biased region" description="Polar residues" evidence="1">
    <location>
        <begin position="39"/>
        <end position="53"/>
    </location>
</feature>
<evidence type="ECO:0000313" key="4">
    <source>
        <dbReference type="Proteomes" id="UP000070720"/>
    </source>
</evidence>
<reference evidence="2 4" key="3">
    <citation type="journal article" date="2015" name="BMC Genomics">
        <title>The completed genome sequence of the pathogenic ascomycete fungus Fusarium graminearum.</title>
        <authorList>
            <person name="King R."/>
            <person name="Urban M."/>
            <person name="Hammond-Kosack M.C."/>
            <person name="Hassani-Pak K."/>
            <person name="Hammond-Kosack K.E."/>
        </authorList>
    </citation>
    <scope>NUCLEOTIDE SEQUENCE [LARGE SCALE GENOMIC DNA]</scope>
    <source>
        <strain evidence="4">ATCC MYA-4620 / CBS 123657 / FGSC 9075 / NRRL 31084 / PH-1</strain>
        <strain evidence="2">PH-1</strain>
    </source>
</reference>
<evidence type="ECO:0000313" key="3">
    <source>
        <dbReference type="EnsemblFungi" id="CEF72579"/>
    </source>
</evidence>
<dbReference type="EnsemblFungi" id="CEF72579">
    <property type="protein sequence ID" value="CEF72579"/>
    <property type="gene ID" value="FGRRES_15076"/>
</dbReference>
<dbReference type="Proteomes" id="UP000070720">
    <property type="component" value="Chromosome 1"/>
</dbReference>
<dbReference type="VEuPathDB" id="FungiDB:FGRAMPH1_01G01557"/>
<feature type="compositionally biased region" description="Polar residues" evidence="1">
    <location>
        <begin position="81"/>
        <end position="90"/>
    </location>
</feature>
<name>A0A098D0Z3_GIBZE</name>
<protein>
    <submittedName>
        <fullName evidence="2">Chromosome 1, complete genome</fullName>
    </submittedName>
</protein>
<evidence type="ECO:0000256" key="1">
    <source>
        <dbReference type="SAM" id="MobiDB-lite"/>
    </source>
</evidence>
<proteinExistence type="predicted"/>